<dbReference type="Gene3D" id="3.20.20.80">
    <property type="entry name" value="Glycosidases"/>
    <property type="match status" value="1"/>
</dbReference>
<evidence type="ECO:0000256" key="2">
    <source>
        <dbReference type="ARBA" id="ARBA00007495"/>
    </source>
</evidence>
<dbReference type="InterPro" id="IPR001000">
    <property type="entry name" value="GH10_dom"/>
</dbReference>
<protein>
    <recommendedName>
        <fullName evidence="9">Beta-xylanase</fullName>
        <ecNumber evidence="9">3.2.1.8</ecNumber>
    </recommendedName>
</protein>
<comment type="caution">
    <text evidence="12">The sequence shown here is derived from an EMBL/GenBank/DDBJ whole genome shotgun (WGS) entry which is preliminary data.</text>
</comment>
<dbReference type="PANTHER" id="PTHR31490">
    <property type="entry name" value="GLYCOSYL HYDROLASE"/>
    <property type="match status" value="1"/>
</dbReference>
<dbReference type="OrthoDB" id="9815836at2"/>
<keyword evidence="6 9" id="KW-0119">Carbohydrate metabolism</keyword>
<dbReference type="Proteomes" id="UP000185596">
    <property type="component" value="Unassembled WGS sequence"/>
</dbReference>
<dbReference type="Pfam" id="PF00331">
    <property type="entry name" value="Glyco_hydro_10"/>
    <property type="match status" value="1"/>
</dbReference>
<dbReference type="SUPFAM" id="SSF51445">
    <property type="entry name" value="(Trans)glycosidases"/>
    <property type="match status" value="1"/>
</dbReference>
<feature type="domain" description="GH10" evidence="11">
    <location>
        <begin position="39"/>
        <end position="360"/>
    </location>
</feature>
<dbReference type="EC" id="3.2.1.8" evidence="9"/>
<dbReference type="PANTHER" id="PTHR31490:SF88">
    <property type="entry name" value="BETA-XYLANASE"/>
    <property type="match status" value="1"/>
</dbReference>
<dbReference type="AlphaFoldDB" id="A0A1Q8C1J3"/>
<evidence type="ECO:0000256" key="3">
    <source>
        <dbReference type="ARBA" id="ARBA00022651"/>
    </source>
</evidence>
<dbReference type="SMART" id="SM00633">
    <property type="entry name" value="Glyco_10"/>
    <property type="match status" value="1"/>
</dbReference>
<evidence type="ECO:0000256" key="4">
    <source>
        <dbReference type="ARBA" id="ARBA00022729"/>
    </source>
</evidence>
<reference evidence="12 13" key="1">
    <citation type="submission" date="2016-12" db="EMBL/GenBank/DDBJ databases">
        <title>The draft genome sequence of Actinophytocola sp. 11-183.</title>
        <authorList>
            <person name="Wang W."/>
            <person name="Yuan L."/>
        </authorList>
    </citation>
    <scope>NUCLEOTIDE SEQUENCE [LARGE SCALE GENOMIC DNA]</scope>
    <source>
        <strain evidence="12 13">11-183</strain>
    </source>
</reference>
<dbReference type="STRING" id="1912961.BU204_34680"/>
<keyword evidence="8 9" id="KW-0624">Polysaccharide degradation</keyword>
<keyword evidence="13" id="KW-1185">Reference proteome</keyword>
<dbReference type="GO" id="GO:0031176">
    <property type="term" value="F:endo-1,4-beta-xylanase activity"/>
    <property type="evidence" value="ECO:0007669"/>
    <property type="project" value="UniProtKB-EC"/>
</dbReference>
<evidence type="ECO:0000259" key="11">
    <source>
        <dbReference type="PROSITE" id="PS51760"/>
    </source>
</evidence>
<feature type="signal peptide" evidence="10">
    <location>
        <begin position="1"/>
        <end position="24"/>
    </location>
</feature>
<evidence type="ECO:0000256" key="9">
    <source>
        <dbReference type="RuleBase" id="RU361174"/>
    </source>
</evidence>
<sequence>MKVPHVAAAAVLAAATLYSVLPSAAGSPGRSTGTGARPVEIDQPLRDLAGRRLLVGTAVDHAALTADPVYRERIATEFSSVTAENVMKWESVEPERGVRDYRAADELVAEARRNGQRVRGHTLVWHNQLPSWLTTGVESGEIDATELRGILRQHILDEVRHFRGRIYQWDVVNEVIDDEGELRDSLWLRELGPGYIADAFRWAHQADPRTKLFLNDYNVEGLSPKSDAYHRLARELLAQRVPVHGFGAQGHYGVQYGFHSAAEVAQNFARFEALGLETAVTEADVRMPMPADTVKLQAQAQGYSVLLQGCLLSRRCTSFTVWGFTDKYSWVPGFFEGEGAANLLDESFAPKPAYREAQAVLALAGRR</sequence>
<dbReference type="PRINTS" id="PR00134">
    <property type="entry name" value="GLHYDRLASE10"/>
</dbReference>
<accession>A0A1Q8C1J3</accession>
<evidence type="ECO:0000313" key="12">
    <source>
        <dbReference type="EMBL" id="OLF08226.1"/>
    </source>
</evidence>
<evidence type="ECO:0000256" key="1">
    <source>
        <dbReference type="ARBA" id="ARBA00000681"/>
    </source>
</evidence>
<evidence type="ECO:0000256" key="6">
    <source>
        <dbReference type="ARBA" id="ARBA00023277"/>
    </source>
</evidence>
<keyword evidence="5 9" id="KW-0378">Hydrolase</keyword>
<feature type="chain" id="PRO_5012005434" description="Beta-xylanase" evidence="10">
    <location>
        <begin position="25"/>
        <end position="367"/>
    </location>
</feature>
<evidence type="ECO:0000313" key="13">
    <source>
        <dbReference type="Proteomes" id="UP000185596"/>
    </source>
</evidence>
<organism evidence="12 13">
    <name type="scientific">Actinophytocola xanthii</name>
    <dbReference type="NCBI Taxonomy" id="1912961"/>
    <lineage>
        <taxon>Bacteria</taxon>
        <taxon>Bacillati</taxon>
        <taxon>Actinomycetota</taxon>
        <taxon>Actinomycetes</taxon>
        <taxon>Pseudonocardiales</taxon>
        <taxon>Pseudonocardiaceae</taxon>
    </lineage>
</organism>
<dbReference type="InterPro" id="IPR044846">
    <property type="entry name" value="GH10"/>
</dbReference>
<comment type="similarity">
    <text evidence="2 9">Belongs to the glycosyl hydrolase 10 (cellulase F) family.</text>
</comment>
<name>A0A1Q8C1J3_9PSEU</name>
<dbReference type="GO" id="GO:0045493">
    <property type="term" value="P:xylan catabolic process"/>
    <property type="evidence" value="ECO:0007669"/>
    <property type="project" value="UniProtKB-KW"/>
</dbReference>
<keyword evidence="3 12" id="KW-0858">Xylan degradation</keyword>
<dbReference type="PROSITE" id="PS51760">
    <property type="entry name" value="GH10_2"/>
    <property type="match status" value="1"/>
</dbReference>
<evidence type="ECO:0000256" key="8">
    <source>
        <dbReference type="ARBA" id="ARBA00023326"/>
    </source>
</evidence>
<gene>
    <name evidence="12" type="ORF">BU204_34680</name>
</gene>
<proteinExistence type="inferred from homology"/>
<keyword evidence="4 10" id="KW-0732">Signal</keyword>
<comment type="catalytic activity">
    <reaction evidence="1 9">
        <text>Endohydrolysis of (1-&gt;4)-beta-D-xylosidic linkages in xylans.</text>
        <dbReference type="EC" id="3.2.1.8"/>
    </reaction>
</comment>
<evidence type="ECO:0000256" key="10">
    <source>
        <dbReference type="SAM" id="SignalP"/>
    </source>
</evidence>
<dbReference type="RefSeq" id="WP_075130046.1">
    <property type="nucleotide sequence ID" value="NZ_MSIE01000098.1"/>
</dbReference>
<evidence type="ECO:0000256" key="5">
    <source>
        <dbReference type="ARBA" id="ARBA00022801"/>
    </source>
</evidence>
<dbReference type="EMBL" id="MSIE01000098">
    <property type="protein sequence ID" value="OLF08226.1"/>
    <property type="molecule type" value="Genomic_DNA"/>
</dbReference>
<dbReference type="InterPro" id="IPR017853">
    <property type="entry name" value="GH"/>
</dbReference>
<evidence type="ECO:0000256" key="7">
    <source>
        <dbReference type="ARBA" id="ARBA00023295"/>
    </source>
</evidence>
<keyword evidence="7 9" id="KW-0326">Glycosidase</keyword>